<keyword evidence="2 6" id="KW-0812">Transmembrane</keyword>
<dbReference type="EMBL" id="KI632162">
    <property type="protein sequence ID" value="EYU23320.1"/>
    <property type="molecule type" value="Genomic_DNA"/>
</dbReference>
<evidence type="ECO:0000313" key="9">
    <source>
        <dbReference type="Proteomes" id="UP000030748"/>
    </source>
</evidence>
<feature type="compositionally biased region" description="Polar residues" evidence="5">
    <location>
        <begin position="376"/>
        <end position="386"/>
    </location>
</feature>
<evidence type="ECO:0000256" key="6">
    <source>
        <dbReference type="SAM" id="Phobius"/>
    </source>
</evidence>
<dbReference type="PANTHER" id="PTHR12953">
    <property type="entry name" value="MEMBRANE PROTEIN CH1 RELATED"/>
    <property type="match status" value="1"/>
</dbReference>
<keyword evidence="3 6" id="KW-1133">Transmembrane helix</keyword>
<dbReference type="AlphaFoldDB" id="A0A022Q9V8"/>
<sequence>MKKSRNAEPKKLNDELGKIRANNHTNKLDFDDKIDRKSLFNLSAVPLFFSFWCFAIFFNSKFGITDGNEGDLLPYNVSLNNSKIENRYENITSGVVVQSNLSAAINDSTSHEDSDQGTSEVEELISFVLDYNSLTCQIQQQEHASKTEPETTPNVRIQLTYPNLDDFKYISRQEKVNSQSQLVNITHRLEPDGKPYNYASASKGAKVLAHNKEAKGASNILGKDHDKYLRNPCSAVGKFFVIELADETLVDAVKIANFEHHSSNFKDFELYGSLVYPTETWNSLGSFVAANSKHAQCFELPEPKWVRYLKVNLLSHYGSEFYCTLSVVEVFGVDAVEQMLEDLIVTSGESSTNRSPNPNSTTTTTLTTTVQEPSSNNLEINTSSANNNLVEAKDVGSGVDEGQKGNSDIPKKPLPVDPVPKANRLHADAALKVVLQKVRLLEMNLSVLEEYIKELNKRRGDFFPELDKELAKFSALLERSKVEMKSLLEWKEIMEKGFFELESWRGVVSAQMDVLVTQNSMLRLEVEKVLHDQASLENKELAILTVTFCFACISILKIISEMFFRYFVAPTPGAIFRSSRGWILILVFCSMTMLIPVLYG</sequence>
<dbReference type="InterPro" id="IPR008979">
    <property type="entry name" value="Galactose-bd-like_sf"/>
</dbReference>
<dbReference type="eggNOG" id="KOG1396">
    <property type="taxonomic scope" value="Eukaryota"/>
</dbReference>
<dbReference type="KEGG" id="egt:105973702"/>
<accession>A0A022Q9V8</accession>
<evidence type="ECO:0000256" key="4">
    <source>
        <dbReference type="ARBA" id="ARBA00023136"/>
    </source>
</evidence>
<protein>
    <recommendedName>
        <fullName evidence="7">SUN domain-containing protein</fullName>
    </recommendedName>
</protein>
<feature type="transmembrane region" description="Helical" evidence="6">
    <location>
        <begin position="541"/>
        <end position="560"/>
    </location>
</feature>
<feature type="transmembrane region" description="Helical" evidence="6">
    <location>
        <begin position="581"/>
        <end position="599"/>
    </location>
</feature>
<gene>
    <name evidence="8" type="ORF">MIMGU_mgv1a003200mg</name>
</gene>
<name>A0A022Q9V8_ERYGU</name>
<dbReference type="GO" id="GO:0005737">
    <property type="term" value="C:cytoplasm"/>
    <property type="evidence" value="ECO:0000318"/>
    <property type="project" value="GO_Central"/>
</dbReference>
<dbReference type="PROSITE" id="PS51469">
    <property type="entry name" value="SUN"/>
    <property type="match status" value="1"/>
</dbReference>
<feature type="compositionally biased region" description="Low complexity" evidence="5">
    <location>
        <begin position="350"/>
        <end position="375"/>
    </location>
</feature>
<comment type="subcellular location">
    <subcellularLocation>
        <location evidence="1">Membrane</location>
    </subcellularLocation>
</comment>
<evidence type="ECO:0000256" key="5">
    <source>
        <dbReference type="SAM" id="MobiDB-lite"/>
    </source>
</evidence>
<evidence type="ECO:0000259" key="7">
    <source>
        <dbReference type="PROSITE" id="PS51469"/>
    </source>
</evidence>
<keyword evidence="4 6" id="KW-0472">Membrane</keyword>
<proteinExistence type="predicted"/>
<dbReference type="SUPFAM" id="SSF49785">
    <property type="entry name" value="Galactose-binding domain-like"/>
    <property type="match status" value="1"/>
</dbReference>
<dbReference type="InterPro" id="IPR012919">
    <property type="entry name" value="SUN_dom"/>
</dbReference>
<feature type="region of interest" description="Disordered" evidence="5">
    <location>
        <begin position="396"/>
        <end position="415"/>
    </location>
</feature>
<reference evidence="8 9" key="1">
    <citation type="journal article" date="2013" name="Proc. Natl. Acad. Sci. U.S.A.">
        <title>Fine-scale variation in meiotic recombination in Mimulus inferred from population shotgun sequencing.</title>
        <authorList>
            <person name="Hellsten U."/>
            <person name="Wright K.M."/>
            <person name="Jenkins J."/>
            <person name="Shu S."/>
            <person name="Yuan Y."/>
            <person name="Wessler S.R."/>
            <person name="Schmutz J."/>
            <person name="Willis J.H."/>
            <person name="Rokhsar D.S."/>
        </authorList>
    </citation>
    <scope>NUCLEOTIDE SEQUENCE [LARGE SCALE GENOMIC DNA]</scope>
    <source>
        <strain evidence="9">cv. DUN x IM62</strain>
    </source>
</reference>
<dbReference type="PANTHER" id="PTHR12953:SF3">
    <property type="entry name" value="SUN DOMAIN-CONTAINING PROTEIN 5"/>
    <property type="match status" value="1"/>
</dbReference>
<evidence type="ECO:0000313" key="8">
    <source>
        <dbReference type="EMBL" id="EYU23320.1"/>
    </source>
</evidence>
<feature type="region of interest" description="Disordered" evidence="5">
    <location>
        <begin position="347"/>
        <end position="386"/>
    </location>
</feature>
<feature type="transmembrane region" description="Helical" evidence="6">
    <location>
        <begin position="39"/>
        <end position="58"/>
    </location>
</feature>
<evidence type="ECO:0000256" key="3">
    <source>
        <dbReference type="ARBA" id="ARBA00022989"/>
    </source>
</evidence>
<dbReference type="InterPro" id="IPR045120">
    <property type="entry name" value="Suco/Slp1-like"/>
</dbReference>
<evidence type="ECO:0000256" key="1">
    <source>
        <dbReference type="ARBA" id="ARBA00004370"/>
    </source>
</evidence>
<dbReference type="Pfam" id="PF07738">
    <property type="entry name" value="Sad1_UNC"/>
    <property type="match status" value="1"/>
</dbReference>
<dbReference type="Gene3D" id="2.60.120.260">
    <property type="entry name" value="Galactose-binding domain-like"/>
    <property type="match status" value="1"/>
</dbReference>
<organism evidence="8 9">
    <name type="scientific">Erythranthe guttata</name>
    <name type="common">Yellow monkey flower</name>
    <name type="synonym">Mimulus guttatus</name>
    <dbReference type="NCBI Taxonomy" id="4155"/>
    <lineage>
        <taxon>Eukaryota</taxon>
        <taxon>Viridiplantae</taxon>
        <taxon>Streptophyta</taxon>
        <taxon>Embryophyta</taxon>
        <taxon>Tracheophyta</taxon>
        <taxon>Spermatophyta</taxon>
        <taxon>Magnoliopsida</taxon>
        <taxon>eudicotyledons</taxon>
        <taxon>Gunneridae</taxon>
        <taxon>Pentapetalae</taxon>
        <taxon>asterids</taxon>
        <taxon>lamiids</taxon>
        <taxon>Lamiales</taxon>
        <taxon>Phrymaceae</taxon>
        <taxon>Erythranthe</taxon>
    </lineage>
</organism>
<dbReference type="PhylomeDB" id="A0A022Q9V8"/>
<dbReference type="Proteomes" id="UP000030748">
    <property type="component" value="Unassembled WGS sequence"/>
</dbReference>
<keyword evidence="9" id="KW-1185">Reference proteome</keyword>
<dbReference type="GO" id="GO:0016020">
    <property type="term" value="C:membrane"/>
    <property type="evidence" value="ECO:0000318"/>
    <property type="project" value="GO_Central"/>
</dbReference>
<feature type="domain" description="SUN" evidence="7">
    <location>
        <begin position="175"/>
        <end position="335"/>
    </location>
</feature>
<evidence type="ECO:0000256" key="2">
    <source>
        <dbReference type="ARBA" id="ARBA00022692"/>
    </source>
</evidence>
<dbReference type="OrthoDB" id="266334at2759"/>
<dbReference type="OMA" id="RDSYCKV"/>